<evidence type="ECO:0000259" key="10">
    <source>
        <dbReference type="Pfam" id="PF02927"/>
    </source>
</evidence>
<dbReference type="PROSITE" id="PS00592">
    <property type="entry name" value="GH9_2"/>
    <property type="match status" value="1"/>
</dbReference>
<dbReference type="GO" id="GO:0030245">
    <property type="term" value="P:cellulose catabolic process"/>
    <property type="evidence" value="ECO:0007669"/>
    <property type="project" value="UniProtKB-KW"/>
</dbReference>
<evidence type="ECO:0000256" key="5">
    <source>
        <dbReference type="ARBA" id="ARBA00023326"/>
    </source>
</evidence>
<keyword evidence="5 6" id="KW-0624">Polysaccharide degradation</keyword>
<evidence type="ECO:0000256" key="1">
    <source>
        <dbReference type="ARBA" id="ARBA00007072"/>
    </source>
</evidence>
<keyword evidence="4 6" id="KW-0326">Glycosidase</keyword>
<name>A0A0E3Z4V2_9GAMM</name>
<evidence type="ECO:0000256" key="7">
    <source>
        <dbReference type="PROSITE-ProRule" id="PRU10060"/>
    </source>
</evidence>
<feature type="active site" evidence="7">
    <location>
        <position position="557"/>
    </location>
</feature>
<dbReference type="PANTHER" id="PTHR22298">
    <property type="entry name" value="ENDO-1,4-BETA-GLUCANASE"/>
    <property type="match status" value="1"/>
</dbReference>
<keyword evidence="8" id="KW-0732">Signal</keyword>
<dbReference type="InterPro" id="IPR033126">
    <property type="entry name" value="Glyco_hydro_9_Asp/Glu_AS"/>
</dbReference>
<evidence type="ECO:0000313" key="12">
    <source>
        <dbReference type="Proteomes" id="UP000033067"/>
    </source>
</evidence>
<organism evidence="11 12">
    <name type="scientific">Pseudoxanthomonas suwonensis</name>
    <dbReference type="NCBI Taxonomy" id="314722"/>
    <lineage>
        <taxon>Bacteria</taxon>
        <taxon>Pseudomonadati</taxon>
        <taxon>Pseudomonadota</taxon>
        <taxon>Gammaproteobacteria</taxon>
        <taxon>Lysobacterales</taxon>
        <taxon>Lysobacteraceae</taxon>
        <taxon>Pseudoxanthomonas</taxon>
    </lineage>
</organism>
<evidence type="ECO:0000313" key="11">
    <source>
        <dbReference type="EMBL" id="AKC87683.1"/>
    </source>
</evidence>
<keyword evidence="8" id="KW-0136">Cellulose degradation</keyword>
<evidence type="ECO:0000256" key="6">
    <source>
        <dbReference type="PROSITE-ProRule" id="PRU10059"/>
    </source>
</evidence>
<dbReference type="AlphaFoldDB" id="A0A0E3Z4V2"/>
<evidence type="ECO:0000256" key="2">
    <source>
        <dbReference type="ARBA" id="ARBA00022801"/>
    </source>
</evidence>
<evidence type="ECO:0000256" key="3">
    <source>
        <dbReference type="ARBA" id="ARBA00023277"/>
    </source>
</evidence>
<feature type="domain" description="Cellulase Ig-like" evidence="10">
    <location>
        <begin position="39"/>
        <end position="116"/>
    </location>
</feature>
<keyword evidence="2 6" id="KW-0378">Hydrolase</keyword>
<evidence type="ECO:0000256" key="8">
    <source>
        <dbReference type="RuleBase" id="RU361166"/>
    </source>
</evidence>
<dbReference type="InterPro" id="IPR018221">
    <property type="entry name" value="Glyco_hydro_9_His_AS"/>
</dbReference>
<dbReference type="GO" id="GO:0008810">
    <property type="term" value="F:cellulase activity"/>
    <property type="evidence" value="ECO:0007669"/>
    <property type="project" value="UniProtKB-EC"/>
</dbReference>
<dbReference type="Pfam" id="PF00759">
    <property type="entry name" value="Glyco_hydro_9"/>
    <property type="match status" value="1"/>
</dbReference>
<dbReference type="InterPro" id="IPR013783">
    <property type="entry name" value="Ig-like_fold"/>
</dbReference>
<feature type="active site" evidence="7">
    <location>
        <position position="566"/>
    </location>
</feature>
<dbReference type="Proteomes" id="UP000033067">
    <property type="component" value="Chromosome"/>
</dbReference>
<dbReference type="EMBL" id="CP011144">
    <property type="protein sequence ID" value="AKC87683.1"/>
    <property type="molecule type" value="Genomic_DNA"/>
</dbReference>
<dbReference type="InterPro" id="IPR001701">
    <property type="entry name" value="Glyco_hydro_9"/>
</dbReference>
<protein>
    <recommendedName>
        <fullName evidence="8">Endoglucanase</fullName>
        <ecNumber evidence="8">3.2.1.4</ecNumber>
    </recommendedName>
</protein>
<dbReference type="SMR" id="A0A0E3Z4V2"/>
<dbReference type="PATRIC" id="fig|314722.6.peg.3014"/>
<accession>A0A0E3Z4V2</accession>
<feature type="signal peptide" evidence="8">
    <location>
        <begin position="1"/>
        <end position="21"/>
    </location>
</feature>
<keyword evidence="3 6" id="KW-0119">Carbohydrate metabolism</keyword>
<feature type="chain" id="PRO_5005116647" description="Endoglucanase" evidence="8">
    <location>
        <begin position="22"/>
        <end position="588"/>
    </location>
</feature>
<dbReference type="Pfam" id="PF02927">
    <property type="entry name" value="CelD_N"/>
    <property type="match status" value="1"/>
</dbReference>
<proteinExistence type="inferred from homology"/>
<dbReference type="EC" id="3.2.1.4" evidence="8"/>
<reference evidence="11 12" key="1">
    <citation type="journal article" date="2015" name="Genome Announc.">
        <title>Complete Genome Sequence of Pseudoxanthomonas suwonensis Strain J1, a Cellulose-Degrading Bacterium Isolated from Leaf- and Wood-Enriched Soil.</title>
        <authorList>
            <person name="Hou L."/>
            <person name="Jiang J."/>
            <person name="Xu Z."/>
            <person name="Zhou Y."/>
            <person name="Leung F.C."/>
        </authorList>
    </citation>
    <scope>NUCLEOTIDE SEQUENCE [LARGE SCALE GENOMIC DNA]</scope>
    <source>
        <strain evidence="11 12">J1</strain>
    </source>
</reference>
<evidence type="ECO:0000259" key="9">
    <source>
        <dbReference type="Pfam" id="PF00759"/>
    </source>
</evidence>
<dbReference type="SUPFAM" id="SSF48208">
    <property type="entry name" value="Six-hairpin glycosidases"/>
    <property type="match status" value="1"/>
</dbReference>
<comment type="catalytic activity">
    <reaction evidence="8">
        <text>Endohydrolysis of (1-&gt;4)-beta-D-glucosidic linkages in cellulose, lichenin and cereal beta-D-glucans.</text>
        <dbReference type="EC" id="3.2.1.4"/>
    </reaction>
</comment>
<dbReference type="Gene3D" id="2.60.40.10">
    <property type="entry name" value="Immunoglobulins"/>
    <property type="match status" value="1"/>
</dbReference>
<gene>
    <name evidence="11" type="ORF">WQ53_13890</name>
</gene>
<feature type="active site" evidence="6">
    <location>
        <position position="510"/>
    </location>
</feature>
<dbReference type="InterPro" id="IPR012341">
    <property type="entry name" value="6hp_glycosidase-like_sf"/>
</dbReference>
<comment type="similarity">
    <text evidence="1 6 8">Belongs to the glycosyl hydrolase 9 (cellulase E) family.</text>
</comment>
<dbReference type="InterPro" id="IPR008928">
    <property type="entry name" value="6-hairpin_glycosidase_sf"/>
</dbReference>
<dbReference type="CDD" id="cd02850">
    <property type="entry name" value="E_set_Cellulase_N"/>
    <property type="match status" value="1"/>
</dbReference>
<dbReference type="InterPro" id="IPR004197">
    <property type="entry name" value="Cellulase_Ig-like"/>
</dbReference>
<dbReference type="InterPro" id="IPR014756">
    <property type="entry name" value="Ig_E-set"/>
</dbReference>
<dbReference type="SUPFAM" id="SSF81296">
    <property type="entry name" value="E set domains"/>
    <property type="match status" value="1"/>
</dbReference>
<dbReference type="KEGG" id="psuw:WQ53_13890"/>
<keyword evidence="12" id="KW-1185">Reference proteome</keyword>
<sequence>MRMLRSRIVCLIALGSLFAPAVPPAPAHAAETAGDAAAAGQIRINQLGFLPGSRKLAVVESDRSREFEVVREGDGQVVLHGETGAPASWEPAARDAAIADLGALEAPGRYRIRIEGMPPSDPFPVDAQAYAGLADAALKAFYFNRSGSALDPAHAGAYAHTGGHPDTEVEIHASAASPGRPAGTLISAPRGWYDAGDYNKYIVNSGITTWTLLAAYEHFPAFFRGRDLGIPESGDAVPDILDEAWWNLEWMLAMQDPGDGGVYHKLTNLRFDGEVMPEQATERRYVVQKTTAAALDFAAVMATASRVYAGYEAQFPGVAARMRAAAEAAWRWAQAHPDVAYRQPDDVHTGAYGDAKLDDEFAWAAAELYLLTGESGYWQAFERHAAVPTVPSWSDVGTLGWISLAQHPHRLPDATARERVAAAVGGLAARLTGRWQASPWRVAMQPPDFVWGSNAMALNQAMVLLQGYRLAPRREYLDAAQSQLDYVLGRNPLGVSFVTGHGLRTPQHIHHRPSQADGIAAPVPGWLSGGPNPRQQDAGDCPGVAYPSSLPALSWLDHGCSYASNEIAINWNAPLVYVAAALQQLTPL</sequence>
<dbReference type="PROSITE" id="PS00698">
    <property type="entry name" value="GH9_3"/>
    <property type="match status" value="1"/>
</dbReference>
<dbReference type="Gene3D" id="1.50.10.10">
    <property type="match status" value="1"/>
</dbReference>
<feature type="domain" description="Glycoside hydrolase family 9" evidence="9">
    <location>
        <begin position="130"/>
        <end position="578"/>
    </location>
</feature>
<evidence type="ECO:0000256" key="4">
    <source>
        <dbReference type="ARBA" id="ARBA00023295"/>
    </source>
</evidence>